<evidence type="ECO:0000256" key="1">
    <source>
        <dbReference type="ARBA" id="ARBA00004141"/>
    </source>
</evidence>
<proteinExistence type="inferred from homology"/>
<comment type="similarity">
    <text evidence="2">Belongs to the bacterial sugar transferase family.</text>
</comment>
<comment type="subcellular location">
    <subcellularLocation>
        <location evidence="1">Membrane</location>
        <topology evidence="1">Multi-pass membrane protein</topology>
    </subcellularLocation>
</comment>
<comment type="caution">
    <text evidence="9">The sequence shown here is derived from an EMBL/GenBank/DDBJ whole genome shotgun (WGS) entry which is preliminary data.</text>
</comment>
<keyword evidence="5 7" id="KW-1133">Transmembrane helix</keyword>
<feature type="transmembrane region" description="Helical" evidence="7">
    <location>
        <begin position="42"/>
        <end position="63"/>
    </location>
</feature>
<dbReference type="Proteomes" id="UP000228906">
    <property type="component" value="Unassembled WGS sequence"/>
</dbReference>
<evidence type="ECO:0000256" key="2">
    <source>
        <dbReference type="ARBA" id="ARBA00006464"/>
    </source>
</evidence>
<accession>A0A2H0UXG9</accession>
<dbReference type="GO" id="GO:0016020">
    <property type="term" value="C:membrane"/>
    <property type="evidence" value="ECO:0007669"/>
    <property type="project" value="UniProtKB-SubCell"/>
</dbReference>
<feature type="transmembrane region" description="Helical" evidence="7">
    <location>
        <begin position="12"/>
        <end position="30"/>
    </location>
</feature>
<dbReference type="PANTHER" id="PTHR30576">
    <property type="entry name" value="COLANIC BIOSYNTHESIS UDP-GLUCOSE LIPID CARRIER TRANSFERASE"/>
    <property type="match status" value="1"/>
</dbReference>
<dbReference type="NCBIfam" id="TIGR03025">
    <property type="entry name" value="EPS_sugtrans"/>
    <property type="match status" value="1"/>
</dbReference>
<evidence type="ECO:0000256" key="7">
    <source>
        <dbReference type="SAM" id="Phobius"/>
    </source>
</evidence>
<dbReference type="Pfam" id="PF02397">
    <property type="entry name" value="Bac_transf"/>
    <property type="match status" value="1"/>
</dbReference>
<evidence type="ECO:0000313" key="9">
    <source>
        <dbReference type="EMBL" id="PIR91507.1"/>
    </source>
</evidence>
<sequence>MKQKIRKISLFLGDVVFAYVSLLVTVYLRFSPNFSWPIFFQHLLPFSILYLVWFILFYIFGLYDLNLANPKAELAARLGSCLAVCLAVGVVFFYTVPLFGITPKTNLLINIVLLGVLILIWRQIFYWLFSALFLKQVGILGKNHWTDKLINEIKNNPQLGYRFVKFIAVGQRLGQQIKKDKINTLIIAQNISQQKIIIKELYSCLGLKINFLNLATAYETIFNKIPVDFIDQEWFLSNLAEGEKNAYDKIKRLTELILASLIVLISSPAWLVIALLIKKEDKQKIFYKQQRYGKEGKVFWLYKFRTMKLDAEKNGPAWAAKNDNRATKAGRILRKIHLDELPQMLNVLRGDISLIGPRPERPEFVKKLEREIPHYQLRHIIKPGFTGWAQIKFRYARSTMDSQEKFQYDLYYLKNRSFLLDLGILLKTLQILFRGE</sequence>
<organism evidence="9 10">
    <name type="scientific">bacterium (Candidatus Gribaldobacteria) CG10_big_fil_rev_8_21_14_0_10_41_12</name>
    <dbReference type="NCBI Taxonomy" id="2014277"/>
    <lineage>
        <taxon>Bacteria</taxon>
        <taxon>Candidatus Gribaldobacteria</taxon>
    </lineage>
</organism>
<dbReference type="GO" id="GO:0016780">
    <property type="term" value="F:phosphotransferase activity, for other substituted phosphate groups"/>
    <property type="evidence" value="ECO:0007669"/>
    <property type="project" value="TreeGrafter"/>
</dbReference>
<dbReference type="InterPro" id="IPR003362">
    <property type="entry name" value="Bact_transf"/>
</dbReference>
<evidence type="ECO:0000256" key="3">
    <source>
        <dbReference type="ARBA" id="ARBA00022679"/>
    </source>
</evidence>
<feature type="transmembrane region" description="Helical" evidence="7">
    <location>
        <begin position="256"/>
        <end position="277"/>
    </location>
</feature>
<name>A0A2H0UXG9_9BACT</name>
<gene>
    <name evidence="9" type="ORF">COU03_01875</name>
</gene>
<protein>
    <recommendedName>
        <fullName evidence="8">Bacterial sugar transferase domain-containing protein</fullName>
    </recommendedName>
</protein>
<dbReference type="PANTHER" id="PTHR30576:SF0">
    <property type="entry name" value="UNDECAPRENYL-PHOSPHATE N-ACETYLGALACTOSAMINYL 1-PHOSPHATE TRANSFERASE-RELATED"/>
    <property type="match status" value="1"/>
</dbReference>
<keyword evidence="4 7" id="KW-0812">Transmembrane</keyword>
<keyword evidence="6 7" id="KW-0472">Membrane</keyword>
<evidence type="ECO:0000259" key="8">
    <source>
        <dbReference type="Pfam" id="PF02397"/>
    </source>
</evidence>
<dbReference type="EMBL" id="PFAV01000032">
    <property type="protein sequence ID" value="PIR91507.1"/>
    <property type="molecule type" value="Genomic_DNA"/>
</dbReference>
<feature type="transmembrane region" description="Helical" evidence="7">
    <location>
        <begin position="107"/>
        <end position="134"/>
    </location>
</feature>
<dbReference type="InterPro" id="IPR017475">
    <property type="entry name" value="EPS_sugar_tfrase"/>
</dbReference>
<evidence type="ECO:0000256" key="6">
    <source>
        <dbReference type="ARBA" id="ARBA00023136"/>
    </source>
</evidence>
<feature type="domain" description="Bacterial sugar transferase" evidence="8">
    <location>
        <begin position="251"/>
        <end position="433"/>
    </location>
</feature>
<keyword evidence="3" id="KW-0808">Transferase</keyword>
<dbReference type="AlphaFoldDB" id="A0A2H0UXG9"/>
<reference evidence="10" key="1">
    <citation type="submission" date="2017-09" db="EMBL/GenBank/DDBJ databases">
        <title>Depth-based differentiation of microbial function through sediment-hosted aquifers and enrichment of novel symbionts in the deep terrestrial subsurface.</title>
        <authorList>
            <person name="Probst A.J."/>
            <person name="Ladd B."/>
            <person name="Jarett J.K."/>
            <person name="Geller-Mcgrath D.E."/>
            <person name="Sieber C.M.K."/>
            <person name="Emerson J.B."/>
            <person name="Anantharaman K."/>
            <person name="Thomas B.C."/>
            <person name="Malmstrom R."/>
            <person name="Stieglmeier M."/>
            <person name="Klingl A."/>
            <person name="Woyke T."/>
            <person name="Ryan C.M."/>
            <person name="Banfield J.F."/>
        </authorList>
    </citation>
    <scope>NUCLEOTIDE SEQUENCE [LARGE SCALE GENOMIC DNA]</scope>
</reference>
<evidence type="ECO:0000256" key="4">
    <source>
        <dbReference type="ARBA" id="ARBA00022692"/>
    </source>
</evidence>
<feature type="transmembrane region" description="Helical" evidence="7">
    <location>
        <begin position="75"/>
        <end position="95"/>
    </location>
</feature>
<evidence type="ECO:0000313" key="10">
    <source>
        <dbReference type="Proteomes" id="UP000228906"/>
    </source>
</evidence>
<evidence type="ECO:0000256" key="5">
    <source>
        <dbReference type="ARBA" id="ARBA00022989"/>
    </source>
</evidence>